<accession>A0A328UL42</accession>
<evidence type="ECO:0000313" key="2">
    <source>
        <dbReference type="Proteomes" id="UP000249377"/>
    </source>
</evidence>
<evidence type="ECO:0000313" key="1">
    <source>
        <dbReference type="EMBL" id="RAQ29675.1"/>
    </source>
</evidence>
<sequence length="94" mass="10196">MLHALKFPGRWQSVLRSGQKEHEEAPESAADVSSMQATLQNLRDAGCGPRLAERFFRWKGAVACRSSCGFSPRIGSGCLSGCAGRKGAWTAWII</sequence>
<name>A0A328UL42_9FIRM</name>
<proteinExistence type="predicted"/>
<dbReference type="Proteomes" id="UP000249377">
    <property type="component" value="Unassembled WGS sequence"/>
</dbReference>
<dbReference type="AlphaFoldDB" id="A0A328UL42"/>
<gene>
    <name evidence="1" type="ORF">DPQ25_05060</name>
</gene>
<comment type="caution">
    <text evidence="1">The sequence shown here is derived from an EMBL/GenBank/DDBJ whole genome shotgun (WGS) entry which is preliminary data.</text>
</comment>
<protein>
    <submittedName>
        <fullName evidence="1">Uncharacterized protein</fullName>
    </submittedName>
</protein>
<dbReference type="EMBL" id="QLYR01000002">
    <property type="protein sequence ID" value="RAQ29675.1"/>
    <property type="molecule type" value="Genomic_DNA"/>
</dbReference>
<keyword evidence="2" id="KW-1185">Reference proteome</keyword>
<reference evidence="1 2" key="1">
    <citation type="submission" date="2018-06" db="EMBL/GenBank/DDBJ databases">
        <title>Noncontiguous genome sequence of Ruminococcaceae bacterium ASD2818.</title>
        <authorList>
            <person name="Chaplin A.V."/>
            <person name="Sokolova S.R."/>
            <person name="Kochetkova T.O."/>
            <person name="Goltsov A.Y."/>
            <person name="Trofimov D.Y."/>
            <person name="Efimov B.A."/>
        </authorList>
    </citation>
    <scope>NUCLEOTIDE SEQUENCE [LARGE SCALE GENOMIC DNA]</scope>
    <source>
        <strain evidence="1 2">ASD2818</strain>
    </source>
</reference>
<organism evidence="1 2">
    <name type="scientific">Hydrogeniiclostridium mannosilyticum</name>
    <dbReference type="NCBI Taxonomy" id="2764322"/>
    <lineage>
        <taxon>Bacteria</taxon>
        <taxon>Bacillati</taxon>
        <taxon>Bacillota</taxon>
        <taxon>Clostridia</taxon>
        <taxon>Eubacteriales</taxon>
        <taxon>Acutalibacteraceae</taxon>
        <taxon>Hydrogeniiclostridium</taxon>
    </lineage>
</organism>